<feature type="domain" description="SCP" evidence="1">
    <location>
        <begin position="9"/>
        <end position="122"/>
    </location>
</feature>
<name>A0A645AQ75_9ZZZZ</name>
<comment type="caution">
    <text evidence="2">The sequence shown here is derived from an EMBL/GenBank/DDBJ whole genome shotgun (WGS) entry which is preliminary data.</text>
</comment>
<accession>A0A645AQ75</accession>
<evidence type="ECO:0000259" key="1">
    <source>
        <dbReference type="Pfam" id="PF00188"/>
    </source>
</evidence>
<dbReference type="EMBL" id="VSSQ01014822">
    <property type="protein sequence ID" value="MPM54481.1"/>
    <property type="molecule type" value="Genomic_DNA"/>
</dbReference>
<dbReference type="PANTHER" id="PTHR31157:SF1">
    <property type="entry name" value="SCP DOMAIN-CONTAINING PROTEIN"/>
    <property type="match status" value="1"/>
</dbReference>
<gene>
    <name evidence="2" type="ORF">SDC9_101259</name>
</gene>
<dbReference type="InterPro" id="IPR014044">
    <property type="entry name" value="CAP_dom"/>
</dbReference>
<dbReference type="InterPro" id="IPR035940">
    <property type="entry name" value="CAP_sf"/>
</dbReference>
<sequence>MTAEEKRILELCNAERAKSGLGALKANNDLTKLARMKSKDIVDKGYFAHQSPTYGSPFDMMRNYGISYMYAGENLAQNTTADRAFQAWMNSEGHRKNIMNPNFTELGVGIASMDGSNTYTQMFIGK</sequence>
<dbReference type="CDD" id="cd05379">
    <property type="entry name" value="CAP_bacterial"/>
    <property type="match status" value="1"/>
</dbReference>
<dbReference type="NCBIfam" id="TIGR02909">
    <property type="entry name" value="spore_YkwD"/>
    <property type="match status" value="1"/>
</dbReference>
<dbReference type="Pfam" id="PF00188">
    <property type="entry name" value="CAP"/>
    <property type="match status" value="1"/>
</dbReference>
<reference evidence="2" key="1">
    <citation type="submission" date="2019-08" db="EMBL/GenBank/DDBJ databases">
        <authorList>
            <person name="Kucharzyk K."/>
            <person name="Murdoch R.W."/>
            <person name="Higgins S."/>
            <person name="Loffler F."/>
        </authorList>
    </citation>
    <scope>NUCLEOTIDE SEQUENCE</scope>
</reference>
<protein>
    <recommendedName>
        <fullName evidence="1">SCP domain-containing protein</fullName>
    </recommendedName>
</protein>
<dbReference type="PANTHER" id="PTHR31157">
    <property type="entry name" value="SCP DOMAIN-CONTAINING PROTEIN"/>
    <property type="match status" value="1"/>
</dbReference>
<dbReference type="SUPFAM" id="SSF55797">
    <property type="entry name" value="PR-1-like"/>
    <property type="match status" value="1"/>
</dbReference>
<dbReference type="AlphaFoldDB" id="A0A645AQ75"/>
<evidence type="ECO:0000313" key="2">
    <source>
        <dbReference type="EMBL" id="MPM54481.1"/>
    </source>
</evidence>
<organism evidence="2">
    <name type="scientific">bioreactor metagenome</name>
    <dbReference type="NCBI Taxonomy" id="1076179"/>
    <lineage>
        <taxon>unclassified sequences</taxon>
        <taxon>metagenomes</taxon>
        <taxon>ecological metagenomes</taxon>
    </lineage>
</organism>
<dbReference type="Gene3D" id="3.40.33.10">
    <property type="entry name" value="CAP"/>
    <property type="match status" value="1"/>
</dbReference>
<dbReference type="InterPro" id="IPR014258">
    <property type="entry name" value="CAP_domain_YkwD-like"/>
</dbReference>
<proteinExistence type="predicted"/>